<comment type="caution">
    <text evidence="1">The sequence shown here is derived from an EMBL/GenBank/DDBJ whole genome shotgun (WGS) entry which is preliminary data.</text>
</comment>
<gene>
    <name evidence="1" type="ORF">C7477_11045</name>
</gene>
<proteinExistence type="predicted"/>
<sequence length="54" mass="6424">MPSRDRALRKKQAIIQIILWQILLWKYKYYSSGFCYLYLVAPSNILGERLIFAA</sequence>
<dbReference type="Proteomes" id="UP000247454">
    <property type="component" value="Unassembled WGS sequence"/>
</dbReference>
<accession>A0A318T4I7</accession>
<evidence type="ECO:0000313" key="1">
    <source>
        <dbReference type="EMBL" id="PYE87860.1"/>
    </source>
</evidence>
<reference evidence="1 2" key="1">
    <citation type="submission" date="2018-06" db="EMBL/GenBank/DDBJ databases">
        <title>Genomic Encyclopedia of Type Strains, Phase III (KMG-III): the genomes of soil and plant-associated and newly described type strains.</title>
        <authorList>
            <person name="Whitman W."/>
        </authorList>
    </citation>
    <scope>NUCLEOTIDE SEQUENCE [LARGE SCALE GENOMIC DNA]</scope>
    <source>
        <strain evidence="1 2">ORS 1419</strain>
    </source>
</reference>
<protein>
    <submittedName>
        <fullName evidence="1">Uncharacterized protein</fullName>
    </submittedName>
</protein>
<evidence type="ECO:0000313" key="2">
    <source>
        <dbReference type="Proteomes" id="UP000247454"/>
    </source>
</evidence>
<organism evidence="1 2">
    <name type="scientific">Phyllobacterium leguminum</name>
    <dbReference type="NCBI Taxonomy" id="314237"/>
    <lineage>
        <taxon>Bacteria</taxon>
        <taxon>Pseudomonadati</taxon>
        <taxon>Pseudomonadota</taxon>
        <taxon>Alphaproteobacteria</taxon>
        <taxon>Hyphomicrobiales</taxon>
        <taxon>Phyllobacteriaceae</taxon>
        <taxon>Phyllobacterium</taxon>
    </lineage>
</organism>
<dbReference type="AlphaFoldDB" id="A0A318T4I7"/>
<name>A0A318T4I7_9HYPH</name>
<keyword evidence="2" id="KW-1185">Reference proteome</keyword>
<dbReference type="EMBL" id="QJTF01000010">
    <property type="protein sequence ID" value="PYE87860.1"/>
    <property type="molecule type" value="Genomic_DNA"/>
</dbReference>